<keyword evidence="1" id="KW-0472">Membrane</keyword>
<evidence type="ECO:0008006" key="5">
    <source>
        <dbReference type="Google" id="ProtNLM"/>
    </source>
</evidence>
<organism evidence="3 4">
    <name type="scientific">Uabimicrobium amorphum</name>
    <dbReference type="NCBI Taxonomy" id="2596890"/>
    <lineage>
        <taxon>Bacteria</taxon>
        <taxon>Pseudomonadati</taxon>
        <taxon>Planctomycetota</taxon>
        <taxon>Candidatus Uabimicrobiia</taxon>
        <taxon>Candidatus Uabimicrobiales</taxon>
        <taxon>Candidatus Uabimicrobiaceae</taxon>
        <taxon>Candidatus Uabimicrobium</taxon>
    </lineage>
</organism>
<evidence type="ECO:0000313" key="4">
    <source>
        <dbReference type="Proteomes" id="UP000326354"/>
    </source>
</evidence>
<reference evidence="3 4" key="1">
    <citation type="submission" date="2019-08" db="EMBL/GenBank/DDBJ databases">
        <title>Complete genome sequence of Candidatus Uab amorphum.</title>
        <authorList>
            <person name="Shiratori T."/>
            <person name="Suzuki S."/>
            <person name="Kakizawa Y."/>
            <person name="Ishida K."/>
        </authorList>
    </citation>
    <scope>NUCLEOTIDE SEQUENCE [LARGE SCALE GENOMIC DNA]</scope>
    <source>
        <strain evidence="3 4">SRT547</strain>
    </source>
</reference>
<protein>
    <recommendedName>
        <fullName evidence="5">Lipoprotein</fullName>
    </recommendedName>
</protein>
<keyword evidence="4" id="KW-1185">Reference proteome</keyword>
<feature type="chain" id="PRO_5024836085" description="Lipoprotein" evidence="2">
    <location>
        <begin position="25"/>
        <end position="93"/>
    </location>
</feature>
<dbReference type="AlphaFoldDB" id="A0A5S9IM92"/>
<dbReference type="Proteomes" id="UP000326354">
    <property type="component" value="Chromosome"/>
</dbReference>
<keyword evidence="1" id="KW-0812">Transmembrane</keyword>
<dbReference type="EMBL" id="AP019860">
    <property type="protein sequence ID" value="BBM84498.1"/>
    <property type="molecule type" value="Genomic_DNA"/>
</dbReference>
<name>A0A5S9IM92_UABAM</name>
<gene>
    <name evidence="3" type="ORF">UABAM_02859</name>
</gene>
<feature type="signal peptide" evidence="2">
    <location>
        <begin position="1"/>
        <end position="24"/>
    </location>
</feature>
<evidence type="ECO:0000256" key="2">
    <source>
        <dbReference type="SAM" id="SignalP"/>
    </source>
</evidence>
<accession>A0A5S9IM92</accession>
<feature type="transmembrane region" description="Helical" evidence="1">
    <location>
        <begin position="62"/>
        <end position="81"/>
    </location>
</feature>
<evidence type="ECO:0000313" key="3">
    <source>
        <dbReference type="EMBL" id="BBM84498.1"/>
    </source>
</evidence>
<keyword evidence="2" id="KW-0732">Signal</keyword>
<dbReference type="KEGG" id="uam:UABAM_02859"/>
<evidence type="ECO:0000256" key="1">
    <source>
        <dbReference type="SAM" id="Phobius"/>
    </source>
</evidence>
<dbReference type="RefSeq" id="WP_151968647.1">
    <property type="nucleotide sequence ID" value="NZ_AP019860.1"/>
</dbReference>
<keyword evidence="1" id="KW-1133">Transmembrane helix</keyword>
<sequence>MTKILIICTLFFLPGCYTVGCVTANTVHNWIACPENHKSTDECYRGSPDGFFLPISAPLTPVGLVVGPIFGLVSGSFSHILSRPQKKQSLHEF</sequence>
<proteinExistence type="predicted"/>